<accession>A0ABZ2SW67</accession>
<proteinExistence type="predicted"/>
<keyword evidence="1" id="KW-0175">Coiled coil</keyword>
<reference evidence="3 4" key="1">
    <citation type="submission" date="2024-03" db="EMBL/GenBank/DDBJ databases">
        <title>The Genome Sequence of Enterococcus sp. DIV1094.</title>
        <authorList>
            <consortium name="The Broad Institute Genomics Platform"/>
            <consortium name="The Broad Institute Microbial Omics Core"/>
            <consortium name="The Broad Institute Genomic Center for Infectious Diseases"/>
            <person name="Earl A."/>
            <person name="Manson A."/>
            <person name="Gilmore M."/>
            <person name="Schwartman J."/>
            <person name="Shea T."/>
            <person name="Abouelleil A."/>
            <person name="Cao P."/>
            <person name="Chapman S."/>
            <person name="Cusick C."/>
            <person name="Young S."/>
            <person name="Neafsey D."/>
            <person name="Nusbaum C."/>
            <person name="Birren B."/>
        </authorList>
    </citation>
    <scope>NUCLEOTIDE SEQUENCE [LARGE SCALE GENOMIC DNA]</scope>
    <source>
        <strain evidence="3 4">DIV1094</strain>
    </source>
</reference>
<dbReference type="EMBL" id="CP147250">
    <property type="protein sequence ID" value="WYJ79842.1"/>
    <property type="molecule type" value="Genomic_DNA"/>
</dbReference>
<feature type="region of interest" description="Disordered" evidence="2">
    <location>
        <begin position="587"/>
        <end position="613"/>
    </location>
</feature>
<feature type="region of interest" description="Disordered" evidence="2">
    <location>
        <begin position="433"/>
        <end position="463"/>
    </location>
</feature>
<name>A0ABZ2SW67_9ENTE</name>
<evidence type="ECO:0000256" key="1">
    <source>
        <dbReference type="SAM" id="Coils"/>
    </source>
</evidence>
<feature type="compositionally biased region" description="Polar residues" evidence="2">
    <location>
        <begin position="598"/>
        <end position="613"/>
    </location>
</feature>
<gene>
    <name evidence="3" type="ORF">DOK79_001395</name>
</gene>
<organism evidence="3 4">
    <name type="scientific">Candidatus Enterococcus mangumiae</name>
    <dbReference type="NCBI Taxonomy" id="2230878"/>
    <lineage>
        <taxon>Bacteria</taxon>
        <taxon>Bacillati</taxon>
        <taxon>Bacillota</taxon>
        <taxon>Bacilli</taxon>
        <taxon>Lactobacillales</taxon>
        <taxon>Enterococcaceae</taxon>
        <taxon>Enterococcus</taxon>
    </lineage>
</organism>
<protein>
    <submittedName>
        <fullName evidence="3">Uncharacterized protein</fullName>
    </submittedName>
</protein>
<dbReference type="RefSeq" id="WP_206854427.1">
    <property type="nucleotide sequence ID" value="NZ_CP147250.1"/>
</dbReference>
<evidence type="ECO:0000256" key="2">
    <source>
        <dbReference type="SAM" id="MobiDB-lite"/>
    </source>
</evidence>
<feature type="coiled-coil region" evidence="1">
    <location>
        <begin position="385"/>
        <end position="415"/>
    </location>
</feature>
<sequence length="613" mass="71705">MSDKTMNENSNDFKERVEMLAEALSLKGSETEFNIGDNRLLFSTYIKMIESDQDEFFIEKDHKHKIINSLKNTLSVYDSQESESIKNMFEKLKNNDPTDFVLVPVFFFPGDYRKELAHVCGFTVYKKDEQFIVLKVDKQRLFDGYTASYFEIPANNSKELGELFFQERDSWQKEPFYIFNELAKLSTSNKTIPIPAIEMKEQTTTNCGVNEIEASLKTILFNCRTDIFSLDKDTPITPTWNPKYWEAIVEMRRRFLDALKGKNIEQNKNLDHIFHFYLYRKGKLVEKPGFDAALSSSGWYRRIRNLYSEDPYIPIMLDNNGDIPSTYDKSLLEKNSKIIEPPGAWGGQGIQTFDLFELEGFKAYLTRKIQIYKERLPHINIPIAKEMIEHVATKLEEKKQEIEVALHKRSEIELMKKNEKEKQTVGTVEKAKKVDTEKKSDTVTKETKNERTEEKRSSLKSVREHAVIHAQRLTTINREKMKQTKQPSDQMKNRVTETQQNMLWEDAKNRTTIKPNKMKQSEQVKVNVTEKTESVSWEESKKKNIASCFAFLRSLNPFTKKAEYSYVRLGIPEQESAKKVKFSTLFQRFQTNKKKPDPTSQRPARQQPMNISR</sequence>
<dbReference type="Proteomes" id="UP000664360">
    <property type="component" value="Chromosome"/>
</dbReference>
<keyword evidence="4" id="KW-1185">Reference proteome</keyword>
<evidence type="ECO:0000313" key="4">
    <source>
        <dbReference type="Proteomes" id="UP000664360"/>
    </source>
</evidence>
<evidence type="ECO:0000313" key="3">
    <source>
        <dbReference type="EMBL" id="WYJ79842.1"/>
    </source>
</evidence>